<dbReference type="EMBL" id="LAZR01003932">
    <property type="protein sequence ID" value="KKN13339.1"/>
    <property type="molecule type" value="Genomic_DNA"/>
</dbReference>
<organism evidence="2">
    <name type="scientific">marine sediment metagenome</name>
    <dbReference type="NCBI Taxonomy" id="412755"/>
    <lineage>
        <taxon>unclassified sequences</taxon>
        <taxon>metagenomes</taxon>
        <taxon>ecological metagenomes</taxon>
    </lineage>
</organism>
<evidence type="ECO:0000313" key="2">
    <source>
        <dbReference type="EMBL" id="KKN13339.1"/>
    </source>
</evidence>
<evidence type="ECO:0000256" key="1">
    <source>
        <dbReference type="SAM" id="MobiDB-lite"/>
    </source>
</evidence>
<proteinExistence type="predicted"/>
<reference evidence="2" key="1">
    <citation type="journal article" date="2015" name="Nature">
        <title>Complex archaea that bridge the gap between prokaryotes and eukaryotes.</title>
        <authorList>
            <person name="Spang A."/>
            <person name="Saw J.H."/>
            <person name="Jorgensen S.L."/>
            <person name="Zaremba-Niedzwiedzka K."/>
            <person name="Martijn J."/>
            <person name="Lind A.E."/>
            <person name="van Eijk R."/>
            <person name="Schleper C."/>
            <person name="Guy L."/>
            <person name="Ettema T.J."/>
        </authorList>
    </citation>
    <scope>NUCLEOTIDE SEQUENCE</scope>
</reference>
<gene>
    <name evidence="2" type="ORF">LCGC14_1007310</name>
</gene>
<feature type="region of interest" description="Disordered" evidence="1">
    <location>
        <begin position="81"/>
        <end position="104"/>
    </location>
</feature>
<protein>
    <submittedName>
        <fullName evidence="2">Uncharacterized protein</fullName>
    </submittedName>
</protein>
<accession>A0A0F9N5Y6</accession>
<name>A0A0F9N5Y6_9ZZZZ</name>
<comment type="caution">
    <text evidence="2">The sequence shown here is derived from an EMBL/GenBank/DDBJ whole genome shotgun (WGS) entry which is preliminary data.</text>
</comment>
<sequence>MAKIGINLKIDVNKIDKSRLFQGEKGLYLDLSTVIDTDGVGNYGDHGIINHRTTKEEREQKVQMPILGNARIYFSTLEDANKPATPSVSSVSGVGGDIDDGVPF</sequence>
<dbReference type="AlphaFoldDB" id="A0A0F9N5Y6"/>